<dbReference type="RefSeq" id="WP_229776259.1">
    <property type="nucleotide sequence ID" value="NZ_BMOY01000004.1"/>
</dbReference>
<dbReference type="SUPFAM" id="SSF53639">
    <property type="entry name" value="AraD/HMP-PK domain-like"/>
    <property type="match status" value="1"/>
</dbReference>
<evidence type="ECO:0000256" key="2">
    <source>
        <dbReference type="ARBA" id="ARBA00023239"/>
    </source>
</evidence>
<evidence type="ECO:0000313" key="4">
    <source>
        <dbReference type="EMBL" id="GGI98015.1"/>
    </source>
</evidence>
<keyword evidence="1" id="KW-0479">Metal-binding</keyword>
<feature type="domain" description="Class II aldolase/adducin N-terminal" evidence="3">
    <location>
        <begin position="196"/>
        <end position="361"/>
    </location>
</feature>
<sequence length="364" mass="40981">MFYTVQCAADSPRTRWLLTGLARRCEAMGYKRIAAGEAEAADVRLVFNFIDPSQPRPYRRRAQATFVVSIAEADPPPANVLYAGYPLLVRSLANLLIYLVHGRDGIDTYFITLEQGCYPVPCRPGEDEAYFDALWERIRPLATSNLVIDNEFHPDLPQALWEGDEVTERVRWAARKIDEMNLWPAPFPIQEILPPEDLRHVKRLYGIGGLSYGNLSARKDGERFWMSASGVNKANLHKIGEDILMVTGFNPGRRAMRLSVPPHVQPRRVSVDAIEHWMIYREHPQVGAIVHIHAWMEGVQSTQVNYPCGTVELAKAVAELVRQADDPARAIIGLKNHGLTITGPDLDDIFERIDGKIIPQVPMS</sequence>
<dbReference type="PANTHER" id="PTHR22789:SF0">
    <property type="entry name" value="3-OXO-TETRONATE 4-PHOSPHATE DECARBOXYLASE-RELATED"/>
    <property type="match status" value="1"/>
</dbReference>
<dbReference type="GO" id="GO:0046872">
    <property type="term" value="F:metal ion binding"/>
    <property type="evidence" value="ECO:0007669"/>
    <property type="project" value="UniProtKB-KW"/>
</dbReference>
<keyword evidence="2" id="KW-0456">Lyase</keyword>
<reference evidence="4" key="1">
    <citation type="journal article" date="2014" name="Int. J. Syst. Evol. Microbiol.">
        <title>Complete genome sequence of Corynebacterium casei LMG S-19264T (=DSM 44701T), isolated from a smear-ripened cheese.</title>
        <authorList>
            <consortium name="US DOE Joint Genome Institute (JGI-PGF)"/>
            <person name="Walter F."/>
            <person name="Albersmeier A."/>
            <person name="Kalinowski J."/>
            <person name="Ruckert C."/>
        </authorList>
    </citation>
    <scope>NUCLEOTIDE SEQUENCE</scope>
    <source>
        <strain evidence="4">JCM 18487</strain>
    </source>
</reference>
<name>A0A917K4L8_9BACL</name>
<evidence type="ECO:0000259" key="3">
    <source>
        <dbReference type="SMART" id="SM01007"/>
    </source>
</evidence>
<proteinExistence type="predicted"/>
<keyword evidence="5" id="KW-1185">Reference proteome</keyword>
<gene>
    <name evidence="4" type="ORF">GCM10010885_04530</name>
</gene>
<protein>
    <submittedName>
        <fullName evidence="4">Aldolase</fullName>
    </submittedName>
</protein>
<dbReference type="GO" id="GO:0005829">
    <property type="term" value="C:cytosol"/>
    <property type="evidence" value="ECO:0007669"/>
    <property type="project" value="TreeGrafter"/>
</dbReference>
<dbReference type="InterPro" id="IPR001303">
    <property type="entry name" value="Aldolase_II/adducin_N"/>
</dbReference>
<dbReference type="GO" id="GO:0019323">
    <property type="term" value="P:pentose catabolic process"/>
    <property type="evidence" value="ECO:0007669"/>
    <property type="project" value="TreeGrafter"/>
</dbReference>
<dbReference type="AlphaFoldDB" id="A0A917K4L8"/>
<evidence type="ECO:0000313" key="5">
    <source>
        <dbReference type="Proteomes" id="UP000637695"/>
    </source>
</evidence>
<accession>A0A917K4L8</accession>
<dbReference type="EMBL" id="BMOY01000004">
    <property type="protein sequence ID" value="GGI98015.1"/>
    <property type="molecule type" value="Genomic_DNA"/>
</dbReference>
<dbReference type="Proteomes" id="UP000637695">
    <property type="component" value="Unassembled WGS sequence"/>
</dbReference>
<dbReference type="InterPro" id="IPR036409">
    <property type="entry name" value="Aldolase_II/adducin_N_sf"/>
</dbReference>
<organism evidence="4 5">
    <name type="scientific">Alicyclobacillus cellulosilyticus</name>
    <dbReference type="NCBI Taxonomy" id="1003997"/>
    <lineage>
        <taxon>Bacteria</taxon>
        <taxon>Bacillati</taxon>
        <taxon>Bacillota</taxon>
        <taxon>Bacilli</taxon>
        <taxon>Bacillales</taxon>
        <taxon>Alicyclobacillaceae</taxon>
        <taxon>Alicyclobacillus</taxon>
    </lineage>
</organism>
<comment type="caution">
    <text evidence="4">The sequence shown here is derived from an EMBL/GenBank/DDBJ whole genome shotgun (WGS) entry which is preliminary data.</text>
</comment>
<dbReference type="InterPro" id="IPR050197">
    <property type="entry name" value="Aldolase_class_II_sugar_metab"/>
</dbReference>
<dbReference type="GO" id="GO:0016832">
    <property type="term" value="F:aldehyde-lyase activity"/>
    <property type="evidence" value="ECO:0007669"/>
    <property type="project" value="TreeGrafter"/>
</dbReference>
<dbReference type="Gene3D" id="3.40.225.10">
    <property type="entry name" value="Class II aldolase/adducin N-terminal domain"/>
    <property type="match status" value="2"/>
</dbReference>
<dbReference type="PANTHER" id="PTHR22789">
    <property type="entry name" value="FUCULOSE PHOSPHATE ALDOLASE"/>
    <property type="match status" value="1"/>
</dbReference>
<evidence type="ECO:0000256" key="1">
    <source>
        <dbReference type="ARBA" id="ARBA00022723"/>
    </source>
</evidence>
<dbReference type="SMART" id="SM01007">
    <property type="entry name" value="Aldolase_II"/>
    <property type="match status" value="1"/>
</dbReference>
<dbReference type="Pfam" id="PF00596">
    <property type="entry name" value="Aldolase_II"/>
    <property type="match status" value="1"/>
</dbReference>
<reference evidence="4" key="2">
    <citation type="submission" date="2020-09" db="EMBL/GenBank/DDBJ databases">
        <authorList>
            <person name="Sun Q."/>
            <person name="Ohkuma M."/>
        </authorList>
    </citation>
    <scope>NUCLEOTIDE SEQUENCE</scope>
    <source>
        <strain evidence="4">JCM 18487</strain>
    </source>
</reference>